<dbReference type="AlphaFoldDB" id="A0A1N7SU90"/>
<protein>
    <submittedName>
        <fullName evidence="1">Uncharacterized protein</fullName>
    </submittedName>
</protein>
<dbReference type="EMBL" id="CYGY02000096">
    <property type="protein sequence ID" value="SIT50902.1"/>
    <property type="molecule type" value="Genomic_DNA"/>
</dbReference>
<comment type="caution">
    <text evidence="1">The sequence shown here is derived from an EMBL/GenBank/DDBJ whole genome shotgun (WGS) entry which is preliminary data.</text>
</comment>
<organism evidence="1 2">
    <name type="scientific">Paraburkholderia piptadeniae</name>
    <dbReference type="NCBI Taxonomy" id="1701573"/>
    <lineage>
        <taxon>Bacteria</taxon>
        <taxon>Pseudomonadati</taxon>
        <taxon>Pseudomonadota</taxon>
        <taxon>Betaproteobacteria</taxon>
        <taxon>Burkholderiales</taxon>
        <taxon>Burkholderiaceae</taxon>
        <taxon>Paraburkholderia</taxon>
    </lineage>
</organism>
<name>A0A1N7SU90_9BURK</name>
<evidence type="ECO:0000313" key="2">
    <source>
        <dbReference type="Proteomes" id="UP000195569"/>
    </source>
</evidence>
<sequence length="89" mass="9902">MQVCGQANWLEILEYSPSIPITERQWPYEGPGCASRGSHMEKASQRCHASNVSQIGVGAWYVVDVDTRFNAVGRKREQSPVPSVRGKLL</sequence>
<keyword evidence="2" id="KW-1185">Reference proteome</keyword>
<proteinExistence type="predicted"/>
<reference evidence="1" key="1">
    <citation type="submission" date="2016-12" db="EMBL/GenBank/DDBJ databases">
        <authorList>
            <person name="Moulin L."/>
        </authorList>
    </citation>
    <scope>NUCLEOTIDE SEQUENCE [LARGE SCALE GENOMIC DNA]</scope>
    <source>
        <strain evidence="1">STM 7183</strain>
    </source>
</reference>
<gene>
    <name evidence="1" type="ORF">BN2476_960053</name>
</gene>
<dbReference type="Proteomes" id="UP000195569">
    <property type="component" value="Unassembled WGS sequence"/>
</dbReference>
<evidence type="ECO:0000313" key="1">
    <source>
        <dbReference type="EMBL" id="SIT50902.1"/>
    </source>
</evidence>
<accession>A0A1N7SU90</accession>